<gene>
    <name evidence="2" type="ORF">TM448A00804_0015</name>
    <name evidence="3" type="ORF">TM448B01250_0004</name>
</gene>
<keyword evidence="1" id="KW-1133">Transmembrane helix</keyword>
<evidence type="ECO:0000313" key="3">
    <source>
        <dbReference type="EMBL" id="QJH98216.1"/>
    </source>
</evidence>
<keyword evidence="1" id="KW-0812">Transmembrane</keyword>
<dbReference type="EMBL" id="MT144067">
    <property type="protein sequence ID" value="QJA47997.1"/>
    <property type="molecule type" value="Genomic_DNA"/>
</dbReference>
<protein>
    <submittedName>
        <fullName evidence="2">Uncharacterized protein</fullName>
    </submittedName>
</protein>
<evidence type="ECO:0000256" key="1">
    <source>
        <dbReference type="SAM" id="Phobius"/>
    </source>
</evidence>
<keyword evidence="1" id="KW-0472">Membrane</keyword>
<reference evidence="2" key="1">
    <citation type="submission" date="2020-03" db="EMBL/GenBank/DDBJ databases">
        <title>The deep terrestrial virosphere.</title>
        <authorList>
            <person name="Holmfeldt K."/>
            <person name="Nilsson E."/>
            <person name="Simone D."/>
            <person name="Lopez-Fernandez M."/>
            <person name="Wu X."/>
            <person name="de Brujin I."/>
            <person name="Lundin D."/>
            <person name="Andersson A."/>
            <person name="Bertilsson S."/>
            <person name="Dopson M."/>
        </authorList>
    </citation>
    <scope>NUCLEOTIDE SEQUENCE</scope>
    <source>
        <strain evidence="2">TM448A00804</strain>
        <strain evidence="3">TM448B01250</strain>
    </source>
</reference>
<name>A0A6H1ZKZ7_9ZZZZ</name>
<feature type="transmembrane region" description="Helical" evidence="1">
    <location>
        <begin position="28"/>
        <end position="46"/>
    </location>
</feature>
<evidence type="ECO:0000313" key="2">
    <source>
        <dbReference type="EMBL" id="QJA47997.1"/>
    </source>
</evidence>
<organism evidence="2">
    <name type="scientific">viral metagenome</name>
    <dbReference type="NCBI Taxonomy" id="1070528"/>
    <lineage>
        <taxon>unclassified sequences</taxon>
        <taxon>metagenomes</taxon>
        <taxon>organismal metagenomes</taxon>
    </lineage>
</organism>
<sequence>MKTRKYNTPTPRYLFETRYFLEWVRPRCQFLFLAWLIVMGFLFLYTQNYNEMLMLDAMMRERGMNSALWFRVMVW</sequence>
<dbReference type="EMBL" id="MT144722">
    <property type="protein sequence ID" value="QJH98216.1"/>
    <property type="molecule type" value="Genomic_DNA"/>
</dbReference>
<accession>A0A6H1ZKZ7</accession>
<dbReference type="AlphaFoldDB" id="A0A6H1ZKZ7"/>
<proteinExistence type="predicted"/>